<protein>
    <recommendedName>
        <fullName evidence="2">Zinc knuckle CX2CX4HX4C</fullName>
    </recommendedName>
</protein>
<proteinExistence type="predicted"/>
<dbReference type="AlphaFoldDB" id="A0A6L2MGL7"/>
<evidence type="ECO:0000313" key="1">
    <source>
        <dbReference type="EMBL" id="GEU73133.1"/>
    </source>
</evidence>
<gene>
    <name evidence="1" type="ORF">Tci_045111</name>
</gene>
<evidence type="ECO:0008006" key="2">
    <source>
        <dbReference type="Google" id="ProtNLM"/>
    </source>
</evidence>
<feature type="non-terminal residue" evidence="1">
    <location>
        <position position="417"/>
    </location>
</feature>
<comment type="caution">
    <text evidence="1">The sequence shown here is derived from an EMBL/GenBank/DDBJ whole genome shotgun (WGS) entry which is preliminary data.</text>
</comment>
<reference evidence="1" key="1">
    <citation type="journal article" date="2019" name="Sci. Rep.">
        <title>Draft genome of Tanacetum cinerariifolium, the natural source of mosquito coil.</title>
        <authorList>
            <person name="Yamashiro T."/>
            <person name="Shiraishi A."/>
            <person name="Satake H."/>
            <person name="Nakayama K."/>
        </authorList>
    </citation>
    <scope>NUCLEOTIDE SEQUENCE</scope>
</reference>
<sequence length="417" mass="45657">MWTDKSIRGKGGSDYDSIEPFTLEATCEFSVKYVRHLIDDSILPKEEVATRNNNHRKKTTTGTCSTLGSDGILNDATPCVDVAIKDVSPSVVKETVAMECLVVNIPDVGPNPPLPTQEANAITGNTPGKPSYVTATGKTSGKKVNVRTMYKPRGNRIDVVVLKDFIRAVSERFANTAYGFFLGKKVTYPVVANYVRNTWGKYGLACLMFSSSTGLFSFQFSSMYRLDAMLKNGPRSSYARVMIELRVDVELKDSIVVAMSTITREGHYTCAGEKKTVMKPSQTPRGISVCPKIGFKSYKEYRPVLKKPTSSSSGNKKKGVEPIIEVSNSNPFDALNSVDNDGEFGTNYSNTPIREKIDKIKRLICEGKLRLLDNDGNPQVSMGIVESDSEVEVVYDETTNLGISTSGKDGSDKGYGT</sequence>
<name>A0A6L2MGL7_TANCI</name>
<organism evidence="1">
    <name type="scientific">Tanacetum cinerariifolium</name>
    <name type="common">Dalmatian daisy</name>
    <name type="synonym">Chrysanthemum cinerariifolium</name>
    <dbReference type="NCBI Taxonomy" id="118510"/>
    <lineage>
        <taxon>Eukaryota</taxon>
        <taxon>Viridiplantae</taxon>
        <taxon>Streptophyta</taxon>
        <taxon>Embryophyta</taxon>
        <taxon>Tracheophyta</taxon>
        <taxon>Spermatophyta</taxon>
        <taxon>Magnoliopsida</taxon>
        <taxon>eudicotyledons</taxon>
        <taxon>Gunneridae</taxon>
        <taxon>Pentapetalae</taxon>
        <taxon>asterids</taxon>
        <taxon>campanulids</taxon>
        <taxon>Asterales</taxon>
        <taxon>Asteraceae</taxon>
        <taxon>Asteroideae</taxon>
        <taxon>Anthemideae</taxon>
        <taxon>Anthemidinae</taxon>
        <taxon>Tanacetum</taxon>
    </lineage>
</organism>
<dbReference type="EMBL" id="BKCJ010006629">
    <property type="protein sequence ID" value="GEU73133.1"/>
    <property type="molecule type" value="Genomic_DNA"/>
</dbReference>
<accession>A0A6L2MGL7</accession>